<dbReference type="InterPro" id="IPR001752">
    <property type="entry name" value="Kinesin_motor_dom"/>
</dbReference>
<dbReference type="GO" id="GO:0005524">
    <property type="term" value="F:ATP binding"/>
    <property type="evidence" value="ECO:0007669"/>
    <property type="project" value="UniProtKB-UniRule"/>
</dbReference>
<dbReference type="GO" id="GO:0005874">
    <property type="term" value="C:microtubule"/>
    <property type="evidence" value="ECO:0007669"/>
    <property type="project" value="UniProtKB-KW"/>
</dbReference>
<dbReference type="Gene3D" id="3.40.850.10">
    <property type="entry name" value="Kinesin motor domain"/>
    <property type="match status" value="1"/>
</dbReference>
<name>A0AB34JVJ8_PRYPA</name>
<dbReference type="PANTHER" id="PTHR47968">
    <property type="entry name" value="CENTROMERE PROTEIN E"/>
    <property type="match status" value="1"/>
</dbReference>
<dbReference type="PRINTS" id="PR00380">
    <property type="entry name" value="KINESINHEAVY"/>
</dbReference>
<keyword evidence="14" id="KW-1185">Reference proteome</keyword>
<dbReference type="Pfam" id="PF00225">
    <property type="entry name" value="Kinesin"/>
    <property type="match status" value="1"/>
</dbReference>
<dbReference type="GO" id="GO:0007010">
    <property type="term" value="P:cytoskeleton organization"/>
    <property type="evidence" value="ECO:0007669"/>
    <property type="project" value="UniProtKB-ARBA"/>
</dbReference>
<dbReference type="Pfam" id="PF23735">
    <property type="entry name" value="KIF9"/>
    <property type="match status" value="1"/>
</dbReference>
<comment type="subcellular location">
    <subcellularLocation>
        <location evidence="1">Cytoplasm</location>
        <location evidence="1">Cytoskeleton</location>
    </subcellularLocation>
</comment>
<dbReference type="InterPro" id="IPR056524">
    <property type="entry name" value="KIF6/9_C"/>
</dbReference>
<keyword evidence="4 9" id="KW-0547">Nucleotide-binding</keyword>
<accession>A0AB34JVJ8</accession>
<feature type="compositionally biased region" description="Polar residues" evidence="11">
    <location>
        <begin position="519"/>
        <end position="533"/>
    </location>
</feature>
<dbReference type="Proteomes" id="UP001515480">
    <property type="component" value="Unassembled WGS sequence"/>
</dbReference>
<evidence type="ECO:0000256" key="3">
    <source>
        <dbReference type="ARBA" id="ARBA00022701"/>
    </source>
</evidence>
<evidence type="ECO:0000256" key="10">
    <source>
        <dbReference type="RuleBase" id="RU000394"/>
    </source>
</evidence>
<keyword evidence="2" id="KW-0963">Cytoplasm</keyword>
<keyword evidence="3 10" id="KW-0493">Microtubule</keyword>
<feature type="region of interest" description="Disordered" evidence="11">
    <location>
        <begin position="724"/>
        <end position="756"/>
    </location>
</feature>
<dbReference type="FunFam" id="3.40.850.10:FF:000019">
    <property type="entry name" value="Kinesin-like protein KIN-5D"/>
    <property type="match status" value="1"/>
</dbReference>
<dbReference type="GO" id="GO:0008017">
    <property type="term" value="F:microtubule binding"/>
    <property type="evidence" value="ECO:0007669"/>
    <property type="project" value="InterPro"/>
</dbReference>
<feature type="region of interest" description="Disordered" evidence="11">
    <location>
        <begin position="625"/>
        <end position="645"/>
    </location>
</feature>
<organism evidence="13 14">
    <name type="scientific">Prymnesium parvum</name>
    <name type="common">Toxic golden alga</name>
    <dbReference type="NCBI Taxonomy" id="97485"/>
    <lineage>
        <taxon>Eukaryota</taxon>
        <taxon>Haptista</taxon>
        <taxon>Haptophyta</taxon>
        <taxon>Prymnesiophyceae</taxon>
        <taxon>Prymnesiales</taxon>
        <taxon>Prymnesiaceae</taxon>
        <taxon>Prymnesium</taxon>
    </lineage>
</organism>
<evidence type="ECO:0000313" key="13">
    <source>
        <dbReference type="EMBL" id="KAL1525695.1"/>
    </source>
</evidence>
<comment type="caution">
    <text evidence="13">The sequence shown here is derived from an EMBL/GenBank/DDBJ whole genome shotgun (WGS) entry which is preliminary data.</text>
</comment>
<evidence type="ECO:0000256" key="4">
    <source>
        <dbReference type="ARBA" id="ARBA00022741"/>
    </source>
</evidence>
<keyword evidence="6 9" id="KW-0505">Motor protein</keyword>
<sequence>MTNKAHIEVYARVRPVKKPSSNFEIDYASHALNVNIPRDHSNGVNNQREHYAFAFSRVLDQTTTQEQVFETVAQPVVDSVLEGYNGTIFAYGQTGSGKTFTITGGAERYADRGIIPRTISYIFQKLQGRTDCNFEVRISYLEIYNEYGYDLLDPSHETKGLEDLPKVSLQEDDDGKIHLKNLSSQLARTEEEALNQLFVGDTNRMISETPMNMASSRSHCIFTISVDARKPDSDVVRRSKLHLVDLAGSERVKKTGIEGTILREAKYINLSLHFLEQVIIALQERSKFVPYRNSMMTSVLRDSLGGNCKTVMVATMSSEAVQLDETISTCRFAQRVALIANKLEINEEVDPKLLIARLKAEVRELKEEIQILRGEGYERAVSSLNDTERARCAELVRAFVADPSEEATLTPGEMAKVQLCFRLLREQIRAGGNKGVENGGGRGGGADPDELHRLKLQLEQRDHEINILVSMLNKGGSGAASAAAAVAAGGGGVALPKGLGLPGLPVPPAAGSGVHGARSFQQGTPTAEGPSQSHAALGAELAAKKERVAKTVEAVGAAGTQEAEALLERNAAFEAFRRSYRKNEVIEDNKLLLKQKYEEAKKLGESVNRSRSAINSLKGKIESVRQKQAASSVAGGDDGASAAEEDALREQMEIEKRSYKEGFAKLKEHKAEIEHLQHLLEQSRRRLQQDFENWFAKQRPSNISPQNGGLSVTGSDEGYTGSIPRSAWASPKKEGSASANAYQEGGDVAGPAGGGAGPMLTGNKEVDAEIMAFYQARESLIKKRMAGGSKA</sequence>
<comment type="similarity">
    <text evidence="8">Belongs to the TRAFAC class myosin-kinesin ATPase superfamily. Kinesin family. KIN-5/BimC subfamily.</text>
</comment>
<evidence type="ECO:0000256" key="2">
    <source>
        <dbReference type="ARBA" id="ARBA00022490"/>
    </source>
</evidence>
<evidence type="ECO:0000256" key="8">
    <source>
        <dbReference type="ARBA" id="ARBA00034704"/>
    </source>
</evidence>
<evidence type="ECO:0000256" key="1">
    <source>
        <dbReference type="ARBA" id="ARBA00004245"/>
    </source>
</evidence>
<keyword evidence="7" id="KW-0206">Cytoskeleton</keyword>
<reference evidence="13 14" key="1">
    <citation type="journal article" date="2024" name="Science">
        <title>Giant polyketide synthase enzymes in the biosynthesis of giant marine polyether toxins.</title>
        <authorList>
            <person name="Fallon T.R."/>
            <person name="Shende V.V."/>
            <person name="Wierzbicki I.H."/>
            <person name="Pendleton A.L."/>
            <person name="Watervoot N.F."/>
            <person name="Auber R.P."/>
            <person name="Gonzalez D.J."/>
            <person name="Wisecaver J.H."/>
            <person name="Moore B.S."/>
        </authorList>
    </citation>
    <scope>NUCLEOTIDE SEQUENCE [LARGE SCALE GENOMIC DNA]</scope>
    <source>
        <strain evidence="13 14">12B1</strain>
    </source>
</reference>
<protein>
    <recommendedName>
        <fullName evidence="10">Kinesin-like protein</fullName>
    </recommendedName>
</protein>
<dbReference type="AlphaFoldDB" id="A0AB34JVJ8"/>
<proteinExistence type="inferred from homology"/>
<dbReference type="PANTHER" id="PTHR47968:SF67">
    <property type="entry name" value="KINESIN MOTOR DOMAIN-CONTAINING PROTEIN"/>
    <property type="match status" value="1"/>
</dbReference>
<dbReference type="SMART" id="SM00129">
    <property type="entry name" value="KISc"/>
    <property type="match status" value="1"/>
</dbReference>
<dbReference type="EMBL" id="JBGBPQ010000004">
    <property type="protein sequence ID" value="KAL1525695.1"/>
    <property type="molecule type" value="Genomic_DNA"/>
</dbReference>
<feature type="compositionally biased region" description="Gly residues" evidence="11">
    <location>
        <begin position="747"/>
        <end position="756"/>
    </location>
</feature>
<dbReference type="SUPFAM" id="SSF52540">
    <property type="entry name" value="P-loop containing nucleoside triphosphate hydrolases"/>
    <property type="match status" value="1"/>
</dbReference>
<evidence type="ECO:0000313" key="14">
    <source>
        <dbReference type="Proteomes" id="UP001515480"/>
    </source>
</evidence>
<feature type="binding site" evidence="9">
    <location>
        <begin position="92"/>
        <end position="99"/>
    </location>
    <ligand>
        <name>ATP</name>
        <dbReference type="ChEBI" id="CHEBI:30616"/>
    </ligand>
</feature>
<feature type="compositionally biased region" description="Low complexity" evidence="11">
    <location>
        <begin position="629"/>
        <end position="642"/>
    </location>
</feature>
<evidence type="ECO:0000256" key="5">
    <source>
        <dbReference type="ARBA" id="ARBA00022840"/>
    </source>
</evidence>
<dbReference type="InterPro" id="IPR027417">
    <property type="entry name" value="P-loop_NTPase"/>
</dbReference>
<evidence type="ECO:0000256" key="11">
    <source>
        <dbReference type="SAM" id="MobiDB-lite"/>
    </source>
</evidence>
<dbReference type="GO" id="GO:0003777">
    <property type="term" value="F:microtubule motor activity"/>
    <property type="evidence" value="ECO:0007669"/>
    <property type="project" value="InterPro"/>
</dbReference>
<dbReference type="InterPro" id="IPR036961">
    <property type="entry name" value="Kinesin_motor_dom_sf"/>
</dbReference>
<dbReference type="InterPro" id="IPR019821">
    <property type="entry name" value="Kinesin_motor_CS"/>
</dbReference>
<evidence type="ECO:0000256" key="9">
    <source>
        <dbReference type="PROSITE-ProRule" id="PRU00283"/>
    </source>
</evidence>
<evidence type="ECO:0000256" key="6">
    <source>
        <dbReference type="ARBA" id="ARBA00023175"/>
    </source>
</evidence>
<feature type="region of interest" description="Disordered" evidence="11">
    <location>
        <begin position="510"/>
        <end position="533"/>
    </location>
</feature>
<evidence type="ECO:0000259" key="12">
    <source>
        <dbReference type="PROSITE" id="PS50067"/>
    </source>
</evidence>
<dbReference type="InterPro" id="IPR027640">
    <property type="entry name" value="Kinesin-like_fam"/>
</dbReference>
<dbReference type="GO" id="GO:0007018">
    <property type="term" value="P:microtubule-based movement"/>
    <property type="evidence" value="ECO:0007669"/>
    <property type="project" value="InterPro"/>
</dbReference>
<gene>
    <name evidence="13" type="ORF">AB1Y20_020543</name>
</gene>
<dbReference type="PROSITE" id="PS50067">
    <property type="entry name" value="KINESIN_MOTOR_2"/>
    <property type="match status" value="1"/>
</dbReference>
<feature type="domain" description="Kinesin motor" evidence="12">
    <location>
        <begin position="6"/>
        <end position="339"/>
    </location>
</feature>
<evidence type="ECO:0000256" key="7">
    <source>
        <dbReference type="ARBA" id="ARBA00023212"/>
    </source>
</evidence>
<keyword evidence="5 9" id="KW-0067">ATP-binding</keyword>
<dbReference type="PROSITE" id="PS00411">
    <property type="entry name" value="KINESIN_MOTOR_1"/>
    <property type="match status" value="1"/>
</dbReference>